<dbReference type="PANTHER" id="PTHR30603:SF47">
    <property type="entry name" value="RNA POLYMERASE SIGMA FACTOR SIGD, CHLOROPLASTIC"/>
    <property type="match status" value="1"/>
</dbReference>
<dbReference type="InterPro" id="IPR013325">
    <property type="entry name" value="RNA_pol_sigma_r2"/>
</dbReference>
<reference evidence="2 3" key="1">
    <citation type="submission" date="2020-12" db="EMBL/GenBank/DDBJ databases">
        <title>Whole genome sequences of gut porcine anaerobes.</title>
        <authorList>
            <person name="Kubasova T."/>
            <person name="Jahodarova E."/>
            <person name="Rychlik I."/>
        </authorList>
    </citation>
    <scope>NUCLEOTIDE SEQUENCE [LARGE SCALE GENOMIC DNA]</scope>
    <source>
        <strain evidence="2 3">An925</strain>
    </source>
</reference>
<sequence>MYQNGRNITFTDRSNSCVDMFLKDIRKSQPLTNKQEYDLWLLMRQGNKQARDKFVLANLRYVVTVAKKYLASGTSFEDLIMAGSLGITKAADKFDANRGVRFISFAKWDIESEIQKVAYNHFKHKSATLSLDEPINSDKDDSYSLMNSLASPSNVQPDWQLRYDDSLFALKMRLDTHWQGAGEMLDDYLSMMDKGFTASDFARKYHLNDRQKRCFLDIVHTEGRRLRLVA</sequence>
<evidence type="ECO:0000313" key="2">
    <source>
        <dbReference type="EMBL" id="MCF2563411.1"/>
    </source>
</evidence>
<dbReference type="Proteomes" id="UP001200470">
    <property type="component" value="Unassembled WGS sequence"/>
</dbReference>
<evidence type="ECO:0000313" key="3">
    <source>
        <dbReference type="Proteomes" id="UP001200470"/>
    </source>
</evidence>
<dbReference type="SUPFAM" id="SSF88946">
    <property type="entry name" value="Sigma2 domain of RNA polymerase sigma factors"/>
    <property type="match status" value="1"/>
</dbReference>
<dbReference type="Pfam" id="PF04542">
    <property type="entry name" value="Sigma70_r2"/>
    <property type="match status" value="1"/>
</dbReference>
<feature type="domain" description="RNA polymerase sigma-70 region 2" evidence="1">
    <location>
        <begin position="55"/>
        <end position="114"/>
    </location>
</feature>
<evidence type="ECO:0000259" key="1">
    <source>
        <dbReference type="Pfam" id="PF04542"/>
    </source>
</evidence>
<dbReference type="RefSeq" id="WP_158214623.1">
    <property type="nucleotide sequence ID" value="NZ_JADYTN010000008.1"/>
</dbReference>
<keyword evidence="3" id="KW-1185">Reference proteome</keyword>
<comment type="caution">
    <text evidence="2">The sequence shown here is derived from an EMBL/GenBank/DDBJ whole genome shotgun (WGS) entry which is preliminary data.</text>
</comment>
<protein>
    <recommendedName>
        <fullName evidence="1">RNA polymerase sigma-70 region 2 domain-containing protein</fullName>
    </recommendedName>
</protein>
<dbReference type="Gene3D" id="1.20.120.1810">
    <property type="match status" value="1"/>
</dbReference>
<dbReference type="InterPro" id="IPR007627">
    <property type="entry name" value="RNA_pol_sigma70_r2"/>
</dbReference>
<dbReference type="PANTHER" id="PTHR30603">
    <property type="entry name" value="RNA POLYMERASE SIGMA FACTOR RPO"/>
    <property type="match status" value="1"/>
</dbReference>
<proteinExistence type="predicted"/>
<dbReference type="InterPro" id="IPR050239">
    <property type="entry name" value="Sigma-70_RNA_pol_init_factors"/>
</dbReference>
<name>A0ABS9CE81_9BACT</name>
<dbReference type="EMBL" id="JADYTN010000008">
    <property type="protein sequence ID" value="MCF2563411.1"/>
    <property type="molecule type" value="Genomic_DNA"/>
</dbReference>
<gene>
    <name evidence="2" type="ORF">I6E12_04705</name>
</gene>
<accession>A0ABS9CE81</accession>
<organism evidence="2 3">
    <name type="scientific">Xylanibacter brevis</name>
    <dbReference type="NCBI Taxonomy" id="83231"/>
    <lineage>
        <taxon>Bacteria</taxon>
        <taxon>Pseudomonadati</taxon>
        <taxon>Bacteroidota</taxon>
        <taxon>Bacteroidia</taxon>
        <taxon>Bacteroidales</taxon>
        <taxon>Prevotellaceae</taxon>
        <taxon>Xylanibacter</taxon>
    </lineage>
</organism>